<feature type="region of interest" description="Disordered" evidence="7">
    <location>
        <begin position="518"/>
        <end position="562"/>
    </location>
</feature>
<feature type="compositionally biased region" description="Basic and acidic residues" evidence="7">
    <location>
        <begin position="208"/>
        <end position="218"/>
    </location>
</feature>
<feature type="compositionally biased region" description="Basic and acidic residues" evidence="7">
    <location>
        <begin position="9"/>
        <end position="19"/>
    </location>
</feature>
<keyword evidence="10" id="KW-1185">Reference proteome</keyword>
<feature type="region of interest" description="Disordered" evidence="7">
    <location>
        <begin position="1511"/>
        <end position="1544"/>
    </location>
</feature>
<feature type="region of interest" description="Disordered" evidence="7">
    <location>
        <begin position="1315"/>
        <end position="1346"/>
    </location>
</feature>
<keyword evidence="2" id="KW-0963">Cytoplasm</keyword>
<organism evidence="9 10">
    <name type="scientific">Jaminaea rosea</name>
    <dbReference type="NCBI Taxonomy" id="1569628"/>
    <lineage>
        <taxon>Eukaryota</taxon>
        <taxon>Fungi</taxon>
        <taxon>Dikarya</taxon>
        <taxon>Basidiomycota</taxon>
        <taxon>Ustilaginomycotina</taxon>
        <taxon>Exobasidiomycetes</taxon>
        <taxon>Microstromatales</taxon>
        <taxon>Microstromatales incertae sedis</taxon>
        <taxon>Jaminaea</taxon>
    </lineage>
</organism>
<evidence type="ECO:0000256" key="6">
    <source>
        <dbReference type="SAM" id="Coils"/>
    </source>
</evidence>
<dbReference type="GO" id="GO:0005737">
    <property type="term" value="C:cytoplasm"/>
    <property type="evidence" value="ECO:0007669"/>
    <property type="project" value="UniProtKB-ARBA"/>
</dbReference>
<dbReference type="RefSeq" id="XP_025362957.1">
    <property type="nucleotide sequence ID" value="XM_025505820.1"/>
</dbReference>
<keyword evidence="5" id="KW-0206">Cytoskeleton</keyword>
<feature type="region of interest" description="Disordered" evidence="7">
    <location>
        <begin position="412"/>
        <end position="438"/>
    </location>
</feature>
<dbReference type="GeneID" id="37027643"/>
<evidence type="ECO:0000313" key="10">
    <source>
        <dbReference type="Proteomes" id="UP000245884"/>
    </source>
</evidence>
<feature type="compositionally biased region" description="Basic and acidic residues" evidence="7">
    <location>
        <begin position="44"/>
        <end position="56"/>
    </location>
</feature>
<gene>
    <name evidence="9" type="ORF">BDZ90DRAFT_231334</name>
</gene>
<dbReference type="InterPro" id="IPR019528">
    <property type="entry name" value="PACT_domain"/>
</dbReference>
<feature type="compositionally biased region" description="Basic and acidic residues" evidence="7">
    <location>
        <begin position="310"/>
        <end position="325"/>
    </location>
</feature>
<feature type="region of interest" description="Disordered" evidence="7">
    <location>
        <begin position="604"/>
        <end position="628"/>
    </location>
</feature>
<keyword evidence="4 6" id="KW-0175">Coiled coil</keyword>
<dbReference type="STRING" id="1569628.A0A316UYW7"/>
<dbReference type="Pfam" id="PF10495">
    <property type="entry name" value="PACT_coil_coil"/>
    <property type="match status" value="1"/>
</dbReference>
<feature type="compositionally biased region" description="Polar residues" evidence="7">
    <location>
        <begin position="161"/>
        <end position="187"/>
    </location>
</feature>
<keyword evidence="3" id="KW-0597">Phosphoprotein</keyword>
<evidence type="ECO:0000256" key="5">
    <source>
        <dbReference type="ARBA" id="ARBA00023212"/>
    </source>
</evidence>
<dbReference type="GO" id="GO:0005815">
    <property type="term" value="C:microtubule organizing center"/>
    <property type="evidence" value="ECO:0007669"/>
    <property type="project" value="UniProtKB-SubCell"/>
</dbReference>
<evidence type="ECO:0000259" key="8">
    <source>
        <dbReference type="Pfam" id="PF10495"/>
    </source>
</evidence>
<feature type="compositionally biased region" description="Basic and acidic residues" evidence="7">
    <location>
        <begin position="282"/>
        <end position="293"/>
    </location>
</feature>
<evidence type="ECO:0000256" key="1">
    <source>
        <dbReference type="ARBA" id="ARBA00004267"/>
    </source>
</evidence>
<feature type="compositionally biased region" description="Basic and acidic residues" evidence="7">
    <location>
        <begin position="1315"/>
        <end position="1330"/>
    </location>
</feature>
<feature type="coiled-coil region" evidence="6">
    <location>
        <begin position="947"/>
        <end position="1002"/>
    </location>
</feature>
<feature type="compositionally biased region" description="Low complexity" evidence="7">
    <location>
        <begin position="424"/>
        <end position="436"/>
    </location>
</feature>
<evidence type="ECO:0000256" key="7">
    <source>
        <dbReference type="SAM" id="MobiDB-lite"/>
    </source>
</evidence>
<evidence type="ECO:0000313" key="9">
    <source>
        <dbReference type="EMBL" id="PWN28345.1"/>
    </source>
</evidence>
<dbReference type="Proteomes" id="UP000245884">
    <property type="component" value="Unassembled WGS sequence"/>
</dbReference>
<proteinExistence type="predicted"/>
<name>A0A316UYW7_9BASI</name>
<accession>A0A316UYW7</accession>
<comment type="subcellular location">
    <subcellularLocation>
        <location evidence="1">Cytoplasm</location>
        <location evidence="1">Cytoskeleton</location>
        <location evidence="1">Microtubule organizing center</location>
    </subcellularLocation>
</comment>
<feature type="compositionally biased region" description="Polar residues" evidence="7">
    <location>
        <begin position="102"/>
        <end position="112"/>
    </location>
</feature>
<protein>
    <recommendedName>
        <fullName evidence="8">Pericentrin/AKAP-450 centrosomal targeting domain-containing protein</fullName>
    </recommendedName>
</protein>
<evidence type="ECO:0000256" key="2">
    <source>
        <dbReference type="ARBA" id="ARBA00022490"/>
    </source>
</evidence>
<sequence length="1544" mass="171179">MNGSFESPSHLERRIRAEIEDAEESSLSAPGFGRRARSESLSFRTDEGSQDGERTTSYHPSTHRILPDLSELNNTPTAARTRTTQTLAGVLDRQQQRRQSRNDVSQENQQKQPHGRSQDSNAQSQRPFARFGGSVSESGSFHGRESRDSGNGEGGPRDSLPLTSTPQKTGCTHRSQTTFYSQKSNEAGGSGGNATGRQGAGSAALARRAAESAARDATRQSATRSSRDDEGTGSAWSSGRDSRTRDGSRPLSNQDDLSVGTIDSIRQDRPVTASAAPADDAESSREDTTRVSEAETSAQPTEGMQPPISHQRENEPSGAFTEDKSQATPTRPVATSLATPRANAAVTADRMQSYVLSAFKDPVRELRVQQSLRTQRVRPQRVPLAPSEESSIVEPTPATDKRMNRLGRSMKLGAGRTPLPARVQSDAASQASEQSSTYDLMTPAKGWANTSLPGIGLQADNAAQATNRIDPNKLSRHLHKLNGGLVEENAELKAAAASAQSEVETLRRQLNVALREKEKAQRQLANQSRVGDNSDDQRSPANIPLPPSPAPGDSADHEEREQALQEALEKIEELEGHKEELNDMLDALESEHENLRGEMEQLKQRRVATRNAGNGDESADQTQGSAALSERDVLLNDLEADLKRCEEEIQVRDEELQQAHEQLQASEEHRARLQDEVEEAANFAMQETGRFEEERDAAIKEAEDYKGEVDRLTQQVEKLEIAAQGLRAERASKGDADDEEAQRLREELDDARAIHAEEKAELEDLLKGHEMDLQAMEDERKDLEEQIRKLTEEADEVRDEMDRQRIAVDEKQNEILKLNRLLSGSDSTAKELADVREQLSKAKAEASETRAQAMELEQLKKQKVDLEARLESYKQQVQAHSSFSIIAGAAAAGKQDGAAHQSQTSSMLQTPAKHRALAALQTPIRTPRSPGQLSPASWLNHDSSLGNTSVVEHIKQLEELLAAANAQLDEKLSEIDRQGVSHLTLSRKLFEALDRIEELEAELRRRGVSRRDEDAADFTFASATTMNLDRKARSQQRDQALAEFVEKIPQLTARLAEMEEENKVLRNAQSKVNKAGGGALSKGKSKTTRKELHSTAHAELARAREAIADLDDELHAERRRLSELARDSKAYGEVSTAAERDLARTEQRLRSIENELTRKASDYAELQQEVADKSSVGGDETNGEMAIQLRVLESQARQAAKELQHLREDRAAVLETRITLHSQIRSATERHALVQAELASTRQAAQEHQQQLDAQTRQVEQLHTELRRQDKDLRKVAGDRDRLHEERRDILEDVAALEADLRRVRGESEKFGMDLERLRRERDEQRRQAERAGSAPGAGARNSEAANITAEAQETIAALKRRLDQAQRMIQDLEVRESLAATMGPTAHQDTAALRAKHAAECKGLLTQIRYLKAKYMRESDLREDLCFQKTYLLQMVGGLELSERETLRFLADLGRSRGIEQPERSMAKEGPRMKLRKALLVVKAASRMKCMAQHWRQTVAVKQALVQAHQSAKSKRRAGGASSSSDREGDREGFEAKLAGVAR</sequence>
<evidence type="ECO:0000256" key="3">
    <source>
        <dbReference type="ARBA" id="ARBA00022553"/>
    </source>
</evidence>
<evidence type="ECO:0000256" key="4">
    <source>
        <dbReference type="ARBA" id="ARBA00023054"/>
    </source>
</evidence>
<dbReference type="EMBL" id="KZ819665">
    <property type="protein sequence ID" value="PWN28345.1"/>
    <property type="molecule type" value="Genomic_DNA"/>
</dbReference>
<feature type="region of interest" description="Disordered" evidence="7">
    <location>
        <begin position="1"/>
        <end position="344"/>
    </location>
</feature>
<dbReference type="OrthoDB" id="2020852at2759"/>
<feature type="compositionally biased region" description="Low complexity" evidence="7">
    <location>
        <begin position="196"/>
        <end position="207"/>
    </location>
</feature>
<feature type="region of interest" description="Disordered" evidence="7">
    <location>
        <begin position="372"/>
        <end position="399"/>
    </location>
</feature>
<feature type="domain" description="Pericentrin/AKAP-450 centrosomal targeting" evidence="8">
    <location>
        <begin position="1415"/>
        <end position="1496"/>
    </location>
</feature>
<feature type="compositionally biased region" description="Basic and acidic residues" evidence="7">
    <location>
        <begin position="1526"/>
        <end position="1536"/>
    </location>
</feature>
<feature type="compositionally biased region" description="Low complexity" evidence="7">
    <location>
        <begin position="75"/>
        <end position="86"/>
    </location>
</feature>
<reference evidence="9 10" key="1">
    <citation type="journal article" date="2018" name="Mol. Biol. Evol.">
        <title>Broad Genomic Sampling Reveals a Smut Pathogenic Ancestry of the Fungal Clade Ustilaginomycotina.</title>
        <authorList>
            <person name="Kijpornyongpan T."/>
            <person name="Mondo S.J."/>
            <person name="Barry K."/>
            <person name="Sandor L."/>
            <person name="Lee J."/>
            <person name="Lipzen A."/>
            <person name="Pangilinan J."/>
            <person name="LaButti K."/>
            <person name="Hainaut M."/>
            <person name="Henrissat B."/>
            <person name="Grigoriev I.V."/>
            <person name="Spatafora J.W."/>
            <person name="Aime M.C."/>
        </authorList>
    </citation>
    <scope>NUCLEOTIDE SEQUENCE [LARGE SCALE GENOMIC DNA]</scope>
    <source>
        <strain evidence="9 10">MCA 5214</strain>
    </source>
</reference>